<dbReference type="AlphaFoldDB" id="A0A183V8C3"/>
<dbReference type="EMBL" id="UYWY01024064">
    <property type="protein sequence ID" value="VDM48314.1"/>
    <property type="molecule type" value="Genomic_DNA"/>
</dbReference>
<feature type="domain" description="Ribophorin II N-terminal" evidence="4">
    <location>
        <begin position="33"/>
        <end position="264"/>
    </location>
</feature>
<comment type="similarity">
    <text evidence="3">Belongs to the SWP1 family.</text>
</comment>
<evidence type="ECO:0000256" key="3">
    <source>
        <dbReference type="RuleBase" id="RU366029"/>
    </source>
</evidence>
<keyword evidence="8" id="KW-1185">Reference proteome</keyword>
<name>A0A183V8C3_TOXCA</name>
<reference evidence="9" key="1">
    <citation type="submission" date="2016-06" db="UniProtKB">
        <authorList>
            <consortium name="WormBaseParasite"/>
        </authorList>
    </citation>
    <scope>IDENTIFICATION</scope>
</reference>
<dbReference type="Proteomes" id="UP000050794">
    <property type="component" value="Unassembled WGS sequence"/>
</dbReference>
<evidence type="ECO:0000313" key="9">
    <source>
        <dbReference type="WBParaSite" id="TCNE_0001699401-mRNA-1"/>
    </source>
</evidence>
<comment type="caution">
    <text evidence="3">Lacks conserved residue(s) required for the propagation of feature annotation.</text>
</comment>
<evidence type="ECO:0000259" key="6">
    <source>
        <dbReference type="Pfam" id="PF23861"/>
    </source>
</evidence>
<dbReference type="InterPro" id="IPR055375">
    <property type="entry name" value="Ribophorin_II_2nd"/>
</dbReference>
<dbReference type="GO" id="GO:0006487">
    <property type="term" value="P:protein N-linked glycosylation"/>
    <property type="evidence" value="ECO:0007669"/>
    <property type="project" value="UniProtKB-UniRule"/>
</dbReference>
<keyword evidence="3" id="KW-1133">Transmembrane helix</keyword>
<protein>
    <recommendedName>
        <fullName evidence="1 3">Dolichyl-diphosphooligosaccharide--protein glycosyltransferase subunit 2</fullName>
    </recommendedName>
    <alternativeName>
        <fullName evidence="3">Ribophorin-2</fullName>
    </alternativeName>
</protein>
<dbReference type="InterPro" id="IPR055374">
    <property type="entry name" value="Ribophorin_II_3rd"/>
</dbReference>
<dbReference type="PANTHER" id="PTHR12640">
    <property type="entry name" value="RIBOPHORIN II"/>
    <property type="match status" value="1"/>
</dbReference>
<sequence>MTALVYAITLALLVGSVRSATPFLNHYLDGPSRDSLIRVLQNALNSKELSALHHGVVGLQALGIEVDATKAQAICELAKKASGASLSAVYHAISTASALKGCNMGTITGAKETIEAAAKQQKPTAQDLFFALAAAQGLNMKVNNVDFANALTNALKDDSAASLAYGLNAAALLDKGNAEKFMIRVEDIVGQADDVDGKFLQLEGGLSVTALAVHGIYALADKVNKSPNVKSDEAVKLANYLVSRRGVQMDRGAYLLVTTLKKLAHNNFQVPVVFSLASNMAVTDASQLLQIRVSNVLGESVGDLSVNIDTITHVASKEVVATRVQLARVAADPKRTLYEAKLDKAKTRGFYTDKRLVGTNGASVKVKLLAKVRIEDVTVAIFDRELPKPTDLHKVKESSKLGRILDADSHSKMEIKFVVKEAKSGEAVTVHQAFVAFVHADTKQEIIFIATPDRANSYTFDVDFDKSAKDFEGLSGKYVVRLIIGDAAIANAVDWNLVCFFPFFFIVTALLNLYFIDDIAHNSKFHVSLFFHNVKHSSFFHLHFCPLKLWQIYVASDFFFLASEEGNVMF</sequence>
<gene>
    <name evidence="7" type="ORF">TCNE_LOCUS16993</name>
</gene>
<feature type="domain" description="Ribophorin II third" evidence="5">
    <location>
        <begin position="375"/>
        <end position="498"/>
    </location>
</feature>
<dbReference type="UniPathway" id="UPA00378"/>
<dbReference type="InterPro" id="IPR008814">
    <property type="entry name" value="Swp1"/>
</dbReference>
<organism evidence="8 9">
    <name type="scientific">Toxocara canis</name>
    <name type="common">Canine roundworm</name>
    <dbReference type="NCBI Taxonomy" id="6265"/>
    <lineage>
        <taxon>Eukaryota</taxon>
        <taxon>Metazoa</taxon>
        <taxon>Ecdysozoa</taxon>
        <taxon>Nematoda</taxon>
        <taxon>Chromadorea</taxon>
        <taxon>Rhabditida</taxon>
        <taxon>Spirurina</taxon>
        <taxon>Ascaridomorpha</taxon>
        <taxon>Ascaridoidea</taxon>
        <taxon>Toxocaridae</taxon>
        <taxon>Toxocara</taxon>
    </lineage>
</organism>
<comment type="subunit">
    <text evidence="2">Component of the oligosaccharyltransferase (OST) complex. OST exists in two different complex forms which contain common core subunits RPN1, RPN2, OST48, OST4, DAD1 and TMEM258, either STT3A or STT3B as catalytic subunits, and form-specific accessory subunits. STT3A complex assembly occurs through the formation of 3 subcomplexes. Subcomplex 1 contains RPN1 and TMEM258, subcomplex 2 contains the STT3A-specific subunits STT3A, DC2/OSTC, and KCP2 as well as the core subunit OST4, and subcomplex 3 contains RPN2, DAD1, and OST48. The STT3A complex can form stable complexes with the Sec61 complex or with both the Sec61 and TRAP complexes. Interacts with DDI2. Interacts with TMEM35A/NACHO.</text>
</comment>
<feature type="transmembrane region" description="Helical" evidence="3">
    <location>
        <begin position="495"/>
        <end position="516"/>
    </location>
</feature>
<evidence type="ECO:0000313" key="7">
    <source>
        <dbReference type="EMBL" id="VDM48314.1"/>
    </source>
</evidence>
<keyword evidence="3" id="KW-0732">Signal</keyword>
<proteinExistence type="inferred from homology"/>
<dbReference type="InterPro" id="IPR055373">
    <property type="entry name" value="Ribophorin_II_N"/>
</dbReference>
<evidence type="ECO:0000256" key="2">
    <source>
        <dbReference type="ARBA" id="ARBA00046750"/>
    </source>
</evidence>
<accession>A0A183V8C3</accession>
<dbReference type="Pfam" id="PF23861">
    <property type="entry name" value="Ribophorin_II_2nd"/>
    <property type="match status" value="1"/>
</dbReference>
<evidence type="ECO:0000256" key="1">
    <source>
        <dbReference type="ARBA" id="ARBA00017612"/>
    </source>
</evidence>
<dbReference type="GO" id="GO:0008250">
    <property type="term" value="C:oligosaccharyltransferase complex"/>
    <property type="evidence" value="ECO:0007669"/>
    <property type="project" value="UniProtKB-UniRule"/>
</dbReference>
<comment type="subcellular location">
    <subcellularLocation>
        <location evidence="3">Endoplasmic reticulum membrane</location>
        <topology evidence="3">Multi-pass membrane protein</topology>
    </subcellularLocation>
</comment>
<evidence type="ECO:0000259" key="4">
    <source>
        <dbReference type="Pfam" id="PF05817"/>
    </source>
</evidence>
<feature type="chain" id="PRO_5044514051" description="Dolichyl-diphosphooligosaccharide--protein glycosyltransferase subunit 2" evidence="3">
    <location>
        <begin position="20"/>
        <end position="570"/>
    </location>
</feature>
<feature type="signal peptide" evidence="3">
    <location>
        <begin position="1"/>
        <end position="19"/>
    </location>
</feature>
<keyword evidence="3" id="KW-0256">Endoplasmic reticulum</keyword>
<keyword evidence="3" id="KW-0472">Membrane</keyword>
<comment type="pathway">
    <text evidence="3">Protein modification; protein glycosylation.</text>
</comment>
<dbReference type="Pfam" id="PF23860">
    <property type="entry name" value="Ribophorin_II_3rd"/>
    <property type="match status" value="1"/>
</dbReference>
<dbReference type="WBParaSite" id="TCNE_0001699401-mRNA-1">
    <property type="protein sequence ID" value="TCNE_0001699401-mRNA-1"/>
    <property type="gene ID" value="TCNE_0001699401"/>
</dbReference>
<dbReference type="Pfam" id="PF05817">
    <property type="entry name" value="Ribophorin_II"/>
    <property type="match status" value="1"/>
</dbReference>
<dbReference type="PANTHER" id="PTHR12640:SF0">
    <property type="entry name" value="DOLICHYL-DIPHOSPHOOLIGOSACCHARIDE--PROTEIN GLYCOSYLTRANSFERASE SUBUNIT 2"/>
    <property type="match status" value="1"/>
</dbReference>
<comment type="function">
    <text evidence="3">Subunit of the oligosaccharyl transferase (OST) complex that catalyzes the initial transfer of a defined glycan (Glc(3)Man(9)GlcNAc(2) in eukaryotes) from the lipid carrier dolichol-pyrophosphate to an asparagine residue within an Asn-X-Ser/Thr consensus motif in nascent polypeptide chains, the first step in protein N-glycosylation. N-glycosylation occurs cotranslationally and the complex associates with the Sec61 complex at the channel-forming translocon complex that mediates protein translocation across the endoplasmic reticulum (ER). All subunits are required for a maximal enzyme activity.</text>
</comment>
<keyword evidence="3" id="KW-0812">Transmembrane</keyword>
<evidence type="ECO:0000259" key="5">
    <source>
        <dbReference type="Pfam" id="PF23860"/>
    </source>
</evidence>
<evidence type="ECO:0000313" key="8">
    <source>
        <dbReference type="Proteomes" id="UP000050794"/>
    </source>
</evidence>
<reference evidence="7 8" key="2">
    <citation type="submission" date="2018-11" db="EMBL/GenBank/DDBJ databases">
        <authorList>
            <consortium name="Pathogen Informatics"/>
        </authorList>
    </citation>
    <scope>NUCLEOTIDE SEQUENCE [LARGE SCALE GENOMIC DNA]</scope>
</reference>
<feature type="domain" description="Ribophorin II second" evidence="6">
    <location>
        <begin position="272"/>
        <end position="367"/>
    </location>
</feature>